<name>A0A363NQ19_9SPHI</name>
<dbReference type="AlphaFoldDB" id="A0A363NQ19"/>
<evidence type="ECO:0000313" key="1">
    <source>
        <dbReference type="EMBL" id="PUV22761.1"/>
    </source>
</evidence>
<protein>
    <submittedName>
        <fullName evidence="1">Uncharacterized protein</fullName>
    </submittedName>
</protein>
<evidence type="ECO:0000313" key="2">
    <source>
        <dbReference type="Proteomes" id="UP000250831"/>
    </source>
</evidence>
<dbReference type="OrthoDB" id="708432at2"/>
<keyword evidence="2" id="KW-1185">Reference proteome</keyword>
<comment type="caution">
    <text evidence="1">The sequence shown here is derived from an EMBL/GenBank/DDBJ whole genome shotgun (WGS) entry which is preliminary data.</text>
</comment>
<sequence length="126" mass="15003">MNQKYIPVLPLEIAFYEINDKGYDPLKVIRDFWANYHINDCYDNIELVIEKYKYVVEVPNVFDANKKHTFFLDLLRLLVAYYQVHSHAIKLDDIGFSCFKVSEHYKEDLKITKRIHDFFGPAVNLP</sequence>
<accession>A0A363NQ19</accession>
<dbReference type="RefSeq" id="WP_108635789.1">
    <property type="nucleotide sequence ID" value="NZ_QCXX01000006.1"/>
</dbReference>
<dbReference type="EMBL" id="QCXX01000006">
    <property type="protein sequence ID" value="PUV22761.1"/>
    <property type="molecule type" value="Genomic_DNA"/>
</dbReference>
<gene>
    <name evidence="1" type="ORF">DCO56_21450</name>
</gene>
<dbReference type="Proteomes" id="UP000250831">
    <property type="component" value="Unassembled WGS sequence"/>
</dbReference>
<organism evidence="1 2">
    <name type="scientific">Sphingobacterium athyrii</name>
    <dbReference type="NCBI Taxonomy" id="2152717"/>
    <lineage>
        <taxon>Bacteria</taxon>
        <taxon>Pseudomonadati</taxon>
        <taxon>Bacteroidota</taxon>
        <taxon>Sphingobacteriia</taxon>
        <taxon>Sphingobacteriales</taxon>
        <taxon>Sphingobacteriaceae</taxon>
        <taxon>Sphingobacterium</taxon>
    </lineage>
</organism>
<reference evidence="1 2" key="1">
    <citation type="submission" date="2018-04" db="EMBL/GenBank/DDBJ databases">
        <title>Sphingobacterium sp. M46 Genome.</title>
        <authorList>
            <person name="Cheng J."/>
            <person name="Li Y."/>
        </authorList>
    </citation>
    <scope>NUCLEOTIDE SEQUENCE [LARGE SCALE GENOMIC DNA]</scope>
    <source>
        <strain evidence="1 2">M46</strain>
    </source>
</reference>
<proteinExistence type="predicted"/>